<protein>
    <submittedName>
        <fullName evidence="6">Ras-GEF domain-containing protein</fullName>
    </submittedName>
</protein>
<evidence type="ECO:0000259" key="3">
    <source>
        <dbReference type="PROSITE" id="PS50009"/>
    </source>
</evidence>
<dbReference type="Gene3D" id="1.10.840.10">
    <property type="entry name" value="Ras guanine-nucleotide exchange factors catalytic domain"/>
    <property type="match status" value="1"/>
</dbReference>
<feature type="domain" description="Ras-GEF" evidence="3">
    <location>
        <begin position="68"/>
        <end position="331"/>
    </location>
</feature>
<dbReference type="GO" id="GO:0005886">
    <property type="term" value="C:plasma membrane"/>
    <property type="evidence" value="ECO:0007669"/>
    <property type="project" value="TreeGrafter"/>
</dbReference>
<dbReference type="PANTHER" id="PTHR23113:SF368">
    <property type="entry name" value="CELL DIVISION CONTROL PROTEIN 25"/>
    <property type="match status" value="1"/>
</dbReference>
<dbReference type="Pfam" id="PF00617">
    <property type="entry name" value="RasGEF"/>
    <property type="match status" value="1"/>
</dbReference>
<dbReference type="STRING" id="387005.A0A183H1J8"/>
<evidence type="ECO:0000313" key="6">
    <source>
        <dbReference type="WBParaSite" id="OFLC_0000135701-mRNA-1"/>
    </source>
</evidence>
<keyword evidence="5" id="KW-1185">Reference proteome</keyword>
<dbReference type="InterPro" id="IPR036964">
    <property type="entry name" value="RASGEF_cat_dom_sf"/>
</dbReference>
<organism evidence="6">
    <name type="scientific">Onchocerca flexuosa</name>
    <dbReference type="NCBI Taxonomy" id="387005"/>
    <lineage>
        <taxon>Eukaryota</taxon>
        <taxon>Metazoa</taxon>
        <taxon>Ecdysozoa</taxon>
        <taxon>Nematoda</taxon>
        <taxon>Chromadorea</taxon>
        <taxon>Rhabditida</taxon>
        <taxon>Spirurina</taxon>
        <taxon>Spiruromorpha</taxon>
        <taxon>Filarioidea</taxon>
        <taxon>Onchocercidae</taxon>
        <taxon>Onchocerca</taxon>
    </lineage>
</organism>
<proteinExistence type="predicted"/>
<evidence type="ECO:0000256" key="1">
    <source>
        <dbReference type="ARBA" id="ARBA00022658"/>
    </source>
</evidence>
<name>A0A183H1J8_9BILA</name>
<dbReference type="SUPFAM" id="SSF48366">
    <property type="entry name" value="Ras GEF"/>
    <property type="match status" value="1"/>
</dbReference>
<reference evidence="4 5" key="2">
    <citation type="submission" date="2018-11" db="EMBL/GenBank/DDBJ databases">
        <authorList>
            <consortium name="Pathogen Informatics"/>
        </authorList>
    </citation>
    <scope>NUCLEOTIDE SEQUENCE [LARGE SCALE GENOMIC DNA]</scope>
</reference>
<dbReference type="SMART" id="SM00147">
    <property type="entry name" value="RasGEF"/>
    <property type="match status" value="1"/>
</dbReference>
<dbReference type="GO" id="GO:0007265">
    <property type="term" value="P:Ras protein signal transduction"/>
    <property type="evidence" value="ECO:0007669"/>
    <property type="project" value="TreeGrafter"/>
</dbReference>
<accession>A0A183H1J8</accession>
<dbReference type="GO" id="GO:0005085">
    <property type="term" value="F:guanyl-nucleotide exchange factor activity"/>
    <property type="evidence" value="ECO:0007669"/>
    <property type="project" value="UniProtKB-KW"/>
</dbReference>
<dbReference type="InterPro" id="IPR001895">
    <property type="entry name" value="RASGEF_cat_dom"/>
</dbReference>
<keyword evidence="1 2" id="KW-0344">Guanine-nucleotide releasing factor</keyword>
<dbReference type="EMBL" id="UZAJ01000621">
    <property type="protein sequence ID" value="VDO29230.1"/>
    <property type="molecule type" value="Genomic_DNA"/>
</dbReference>
<dbReference type="InterPro" id="IPR023578">
    <property type="entry name" value="Ras_GEF_dom_sf"/>
</dbReference>
<dbReference type="PROSITE" id="PS50009">
    <property type="entry name" value="RASGEF_CAT"/>
    <property type="match status" value="1"/>
</dbReference>
<sequence length="828" mass="93117">MTASFVGRLVNAIHLNAEPPKPNSLLAFVCKLASSHSNSSAVHGFVIGDEPIALFRSELERLQCILHFPEELAFQLSATEYQLFYEIQPMDYVHYVSCDLTSVPVADNPSPIRNLVKRLSEISSWITHLIISIPTSEERRTTLASIFRMIDSCWNIGNFNGAVEILMGLKSEKLRSFWLSLKPEEKKKYEQLCEALLPSNQAALSTAYREAIKRALRMPQCRLIPFFGVFLRDLYAIVNDMPSIVMIDDEDDKGRLEFMKEKSGGSRYASEIGVSGLLNADKINLVAVVLDNLELFYRHYKNISNFVVDPTGPSIGKKNPKFKGYNPVQPMKDVVRTATLVPLDTNHFDLDVIQRLHHGTTVIHCDPNTGRSTLCLLKLDASCGLLSWRKIGYLGTKEIEDRDASIPSMARMQSAKPLTMTPTENRNPPSSPCTRPVEAACTALDCGFLKLTYVKSIESVTSHDIDIESIHRRHSNEEMPVQMCCWTINFGCYLSDNEFLYFIAPEKSAQCWITGLTTIINYLLDQQKCADRRVLWLRKLYLQLCTNNYGQGSITDESLISSPQLYKTLQAFGGRVEGWTRLGLQSIVSQSLRPGMVRSAEVTATKSFKQMANAVTRRMKFISRSATQSQSPQSFASLKTRYLSARNRISARQCTISDPSIPKEILGSRESSLSSDTASLFSWYKSRRLSARALSTLWSGKIKKTKNSEDASPSSVVSEDFSMSSKSYGGEYLEKPVTLFEFIELYKLFSANMRTDLKDIFNDFLVMCGCGNASSIKHERNQKFSQIESSLSDIEFISNDILTRNTSTTAQQISEKQKKIYSALVLDS</sequence>
<dbReference type="Proteomes" id="UP000267606">
    <property type="component" value="Unassembled WGS sequence"/>
</dbReference>
<evidence type="ECO:0000313" key="5">
    <source>
        <dbReference type="Proteomes" id="UP000267606"/>
    </source>
</evidence>
<dbReference type="PANTHER" id="PTHR23113">
    <property type="entry name" value="GUANINE NUCLEOTIDE EXCHANGE FACTOR"/>
    <property type="match status" value="1"/>
</dbReference>
<evidence type="ECO:0000256" key="2">
    <source>
        <dbReference type="PROSITE-ProRule" id="PRU00168"/>
    </source>
</evidence>
<evidence type="ECO:0000313" key="4">
    <source>
        <dbReference type="EMBL" id="VDO29230.1"/>
    </source>
</evidence>
<dbReference type="AlphaFoldDB" id="A0A183H1J8"/>
<dbReference type="WBParaSite" id="OFLC_0000135701-mRNA-1">
    <property type="protein sequence ID" value="OFLC_0000135701-mRNA-1"/>
    <property type="gene ID" value="OFLC_0000135701"/>
</dbReference>
<reference evidence="6" key="1">
    <citation type="submission" date="2016-06" db="UniProtKB">
        <authorList>
            <consortium name="WormBaseParasite"/>
        </authorList>
    </citation>
    <scope>IDENTIFICATION</scope>
</reference>
<gene>
    <name evidence="4" type="ORF">OFLC_LOCUS1358</name>
</gene>
<dbReference type="InterPro" id="IPR008937">
    <property type="entry name" value="Ras-like_GEF"/>
</dbReference>